<feature type="compositionally biased region" description="Low complexity" evidence="3">
    <location>
        <begin position="159"/>
        <end position="174"/>
    </location>
</feature>
<dbReference type="SUPFAM" id="SSF47473">
    <property type="entry name" value="EF-hand"/>
    <property type="match status" value="2"/>
</dbReference>
<keyword evidence="1" id="KW-0479">Metal-binding</keyword>
<dbReference type="InterPro" id="IPR041534">
    <property type="entry name" value="EF-hand_13"/>
</dbReference>
<dbReference type="FunFam" id="1.10.238.220:FF:000003">
    <property type="entry name" value="Phosphoprotein phosphatase 2A regulatory subunit"/>
    <property type="match status" value="1"/>
</dbReference>
<dbReference type="PANTHER" id="PTHR14095">
    <property type="entry name" value="PHOSPHATASE 2A REGULATORY SUBUNIT-RELATED"/>
    <property type="match status" value="1"/>
</dbReference>
<dbReference type="Proteomes" id="UP000001396">
    <property type="component" value="Unassembled WGS sequence"/>
</dbReference>
<feature type="compositionally biased region" description="Low complexity" evidence="3">
    <location>
        <begin position="240"/>
        <end position="258"/>
    </location>
</feature>
<dbReference type="EMBL" id="ADBJ01000010">
    <property type="protein sequence ID" value="EFA83933.1"/>
    <property type="molecule type" value="Genomic_DNA"/>
</dbReference>
<dbReference type="GO" id="GO:0000159">
    <property type="term" value="C:protein phosphatase type 2A complex"/>
    <property type="evidence" value="ECO:0007669"/>
    <property type="project" value="TreeGrafter"/>
</dbReference>
<dbReference type="PANTHER" id="PTHR14095:SF0">
    <property type="entry name" value="MIP22305P"/>
    <property type="match status" value="1"/>
</dbReference>
<dbReference type="FunCoup" id="D3B3N5">
    <property type="interactions" value="1"/>
</dbReference>
<dbReference type="Pfam" id="PF17958">
    <property type="entry name" value="EF-hand_13"/>
    <property type="match status" value="1"/>
</dbReference>
<dbReference type="GO" id="GO:0019888">
    <property type="term" value="F:protein phosphatase regulator activity"/>
    <property type="evidence" value="ECO:0007669"/>
    <property type="project" value="TreeGrafter"/>
</dbReference>
<feature type="region of interest" description="Disordered" evidence="3">
    <location>
        <begin position="615"/>
        <end position="668"/>
    </location>
</feature>
<evidence type="ECO:0000259" key="4">
    <source>
        <dbReference type="PROSITE" id="PS50222"/>
    </source>
</evidence>
<dbReference type="Gene3D" id="1.10.238.230">
    <property type="match status" value="1"/>
</dbReference>
<dbReference type="Pfam" id="PF13499">
    <property type="entry name" value="EF-hand_7"/>
    <property type="match status" value="1"/>
</dbReference>
<feature type="region of interest" description="Disordered" evidence="3">
    <location>
        <begin position="158"/>
        <end position="194"/>
    </location>
</feature>
<dbReference type="InterPro" id="IPR011992">
    <property type="entry name" value="EF-hand-dom_pair"/>
</dbReference>
<dbReference type="InterPro" id="IPR018247">
    <property type="entry name" value="EF_Hand_1_Ca_BS"/>
</dbReference>
<dbReference type="GeneID" id="31358526"/>
<accession>D3B3N5</accession>
<proteinExistence type="predicted"/>
<evidence type="ECO:0000313" key="5">
    <source>
        <dbReference type="EMBL" id="EFA83933.1"/>
    </source>
</evidence>
<feature type="domain" description="EF-hand" evidence="4">
    <location>
        <begin position="492"/>
        <end position="527"/>
    </location>
</feature>
<dbReference type="InParanoid" id="D3B3N5"/>
<keyword evidence="6" id="KW-1185">Reference proteome</keyword>
<dbReference type="Gene3D" id="1.10.238.220">
    <property type="match status" value="1"/>
</dbReference>
<comment type="caution">
    <text evidence="5">The sequence shown here is derived from an EMBL/GenBank/DDBJ whole genome shotgun (WGS) entry which is preliminary data.</text>
</comment>
<dbReference type="PROSITE" id="PS00018">
    <property type="entry name" value="EF_HAND_1"/>
    <property type="match status" value="1"/>
</dbReference>
<evidence type="ECO:0000256" key="2">
    <source>
        <dbReference type="ARBA" id="ARBA00022837"/>
    </source>
</evidence>
<dbReference type="CDD" id="cd21504">
    <property type="entry name" value="PPP2R3A_B-like"/>
    <property type="match status" value="1"/>
</dbReference>
<dbReference type="Gene3D" id="1.10.238.10">
    <property type="entry name" value="EF-hand"/>
    <property type="match status" value="1"/>
</dbReference>
<protein>
    <recommendedName>
        <fullName evidence="4">EF-hand domain-containing protein</fullName>
    </recommendedName>
</protein>
<dbReference type="STRING" id="670386.D3B3N5"/>
<dbReference type="GO" id="GO:0005509">
    <property type="term" value="F:calcium ion binding"/>
    <property type="evidence" value="ECO:0007669"/>
    <property type="project" value="InterPro"/>
</dbReference>
<dbReference type="RefSeq" id="XP_020436050.1">
    <property type="nucleotide sequence ID" value="XM_020573978.1"/>
</dbReference>
<name>D3B3N5_HETP5</name>
<evidence type="ECO:0000256" key="3">
    <source>
        <dbReference type="SAM" id="MobiDB-lite"/>
    </source>
</evidence>
<feature type="region of interest" description="Disordered" evidence="3">
    <location>
        <begin position="240"/>
        <end position="260"/>
    </location>
</feature>
<dbReference type="InterPro" id="IPR002048">
    <property type="entry name" value="EF_hand_dom"/>
</dbReference>
<feature type="compositionally biased region" description="Acidic residues" evidence="3">
    <location>
        <begin position="615"/>
        <end position="630"/>
    </location>
</feature>
<feature type="region of interest" description="Disordered" evidence="3">
    <location>
        <begin position="50"/>
        <end position="78"/>
    </location>
</feature>
<dbReference type="AlphaFoldDB" id="D3B3N5"/>
<dbReference type="PROSITE" id="PS50222">
    <property type="entry name" value="EF_HAND_2"/>
    <property type="match status" value="1"/>
</dbReference>
<reference evidence="5 6" key="1">
    <citation type="journal article" date="2011" name="Genome Res.">
        <title>Phylogeny-wide analysis of social amoeba genomes highlights ancient origins for complex intercellular communication.</title>
        <authorList>
            <person name="Heidel A.J."/>
            <person name="Lawal H.M."/>
            <person name="Felder M."/>
            <person name="Schilde C."/>
            <person name="Helps N.R."/>
            <person name="Tunggal B."/>
            <person name="Rivero F."/>
            <person name="John U."/>
            <person name="Schleicher M."/>
            <person name="Eichinger L."/>
            <person name="Platzer M."/>
            <person name="Noegel A.A."/>
            <person name="Schaap P."/>
            <person name="Gloeckner G."/>
        </authorList>
    </citation>
    <scope>NUCLEOTIDE SEQUENCE [LARGE SCALE GENOMIC DNA]</scope>
    <source>
        <strain evidence="6">ATCC 26659 / Pp 5 / PN500</strain>
    </source>
</reference>
<sequence length="668" mass="77740">MFNAFQERQPTTDTNIISAKLKLNELFLTWLAKQDTVNYIGELINGLNASSQPQQQQQQQQKNTSNNNNNNNSTNSTTMMTVTSNIGVASIPNTTVIQSKKQQQHQQQQSIIDEKTNMVFADDNMIYEDSNRSKFNQSKEDECVPIILDDNDALVAHLSGSEPAGPSSSPGSPSKFKRNLTSQQQDELTPVEQLHERKVSKRSLVIPPFYKPQSPTVSSSKMDVDIQKIKTRFESIKPTEQQLQQQQSLSTSPTKTTPTLPPAKYLQSFEEFDSLIKELYTMPRVIIRLLFNYIVTLNDEKFITQDVFIKYWKDIYNRKPEEILFNLLRKSPSSTYLTYEDFIFFARTLLDFHPGLEFLKNTPEFQERYLETIIVRIFYTISKKKGRITLSDLISNNFIKSLSLLDAEADINKHLEYFSYEHFYVIYCKFWELDTDHDLYISAQDLAKYSNFSLTEKMIARIIECPIFTDSKTNLLSYKNFVWFILSEEDKNNSTSIEYWFNCLDFDCDGILSYHEMEYFYNDQKDRLDNLNLDPPVFTDLLCQIIDMIKPKDSERITLIDLKNSKLSGYLYNILFNTTKFFIQETKESICTSDPSMSDWNRFAKAEYEKALAEETFEEEDDDDDMDEGLGSEHSWYQVGGGRNQFTYPSAFEDDEDDRDFGQTLYSN</sequence>
<gene>
    <name evidence="5" type="ORF">PPL_03003</name>
</gene>
<organism evidence="5 6">
    <name type="scientific">Heterostelium pallidum (strain ATCC 26659 / Pp 5 / PN500)</name>
    <name type="common">Cellular slime mold</name>
    <name type="synonym">Polysphondylium pallidum</name>
    <dbReference type="NCBI Taxonomy" id="670386"/>
    <lineage>
        <taxon>Eukaryota</taxon>
        <taxon>Amoebozoa</taxon>
        <taxon>Evosea</taxon>
        <taxon>Eumycetozoa</taxon>
        <taxon>Dictyostelia</taxon>
        <taxon>Acytosteliales</taxon>
        <taxon>Acytosteliaceae</taxon>
        <taxon>Heterostelium</taxon>
    </lineage>
</organism>
<keyword evidence="2" id="KW-0106">Calcium</keyword>
<evidence type="ECO:0000313" key="6">
    <source>
        <dbReference type="Proteomes" id="UP000001396"/>
    </source>
</evidence>
<evidence type="ECO:0000256" key="1">
    <source>
        <dbReference type="ARBA" id="ARBA00022723"/>
    </source>
</evidence>
<dbReference type="FunFam" id="1.10.238.10:FF:000025">
    <property type="entry name" value="serine/threonine-protein phosphatase 2A regulatory subunit B'' subunit alpha"/>
    <property type="match status" value="1"/>
</dbReference>
<dbReference type="OMA" id="MSDWNRF"/>